<dbReference type="InterPro" id="IPR036412">
    <property type="entry name" value="HAD-like_sf"/>
</dbReference>
<dbReference type="InterPro" id="IPR008250">
    <property type="entry name" value="ATPase_P-typ_transduc_dom_A_sf"/>
</dbReference>
<evidence type="ECO:0000256" key="2">
    <source>
        <dbReference type="ARBA" id="ARBA00005675"/>
    </source>
</evidence>
<keyword evidence="11 13" id="KW-0472">Membrane</keyword>
<dbReference type="SFLD" id="SFLDF00027">
    <property type="entry name" value="p-type_atpase"/>
    <property type="match status" value="1"/>
</dbReference>
<evidence type="ECO:0000256" key="5">
    <source>
        <dbReference type="ARBA" id="ARBA00022692"/>
    </source>
</evidence>
<feature type="transmembrane region" description="Helical" evidence="13">
    <location>
        <begin position="874"/>
        <end position="893"/>
    </location>
</feature>
<dbReference type="SUPFAM" id="SSF81665">
    <property type="entry name" value="Calcium ATPase, transmembrane domain M"/>
    <property type="match status" value="1"/>
</dbReference>
<feature type="transmembrane region" description="Helical" evidence="13">
    <location>
        <begin position="703"/>
        <end position="727"/>
    </location>
</feature>
<dbReference type="GO" id="GO:0005391">
    <property type="term" value="F:P-type sodium:potassium-exchanging transporter activity"/>
    <property type="evidence" value="ECO:0007669"/>
    <property type="project" value="TreeGrafter"/>
</dbReference>
<dbReference type="GO" id="GO:1990573">
    <property type="term" value="P:potassium ion import across plasma membrane"/>
    <property type="evidence" value="ECO:0007669"/>
    <property type="project" value="TreeGrafter"/>
</dbReference>
<dbReference type="RefSeq" id="WP_159600394.1">
    <property type="nucleotide sequence ID" value="NZ_CACSAS010000001.1"/>
</dbReference>
<feature type="transmembrane region" description="Helical" evidence="13">
    <location>
        <begin position="810"/>
        <end position="828"/>
    </location>
</feature>
<dbReference type="PANTHER" id="PTHR43294:SF21">
    <property type="entry name" value="CATION TRANSPORTING ATPASE"/>
    <property type="match status" value="1"/>
</dbReference>
<evidence type="ECO:0000256" key="6">
    <source>
        <dbReference type="ARBA" id="ARBA00022741"/>
    </source>
</evidence>
<feature type="transmembrane region" description="Helical" evidence="13">
    <location>
        <begin position="297"/>
        <end position="319"/>
    </location>
</feature>
<dbReference type="InterPro" id="IPR023298">
    <property type="entry name" value="ATPase_P-typ_TM_dom_sf"/>
</dbReference>
<feature type="transmembrane region" description="Helical" evidence="13">
    <location>
        <begin position="267"/>
        <end position="285"/>
    </location>
</feature>
<dbReference type="SFLD" id="SFLDG00002">
    <property type="entry name" value="C1.7:_P-type_atpase_like"/>
    <property type="match status" value="1"/>
</dbReference>
<dbReference type="NCBIfam" id="TIGR01494">
    <property type="entry name" value="ATPase_P-type"/>
    <property type="match status" value="2"/>
</dbReference>
<evidence type="ECO:0000259" key="14">
    <source>
        <dbReference type="SMART" id="SM00831"/>
    </source>
</evidence>
<evidence type="ECO:0000256" key="9">
    <source>
        <dbReference type="ARBA" id="ARBA00022967"/>
    </source>
</evidence>
<dbReference type="FunFam" id="3.40.50.1000:FF:000028">
    <property type="entry name" value="Calcium-transporting P-type ATPase, putative"/>
    <property type="match status" value="1"/>
</dbReference>
<dbReference type="Pfam" id="PF13246">
    <property type="entry name" value="Cation_ATPase"/>
    <property type="match status" value="1"/>
</dbReference>
<dbReference type="PANTHER" id="PTHR43294">
    <property type="entry name" value="SODIUM/POTASSIUM-TRANSPORTING ATPASE SUBUNIT ALPHA"/>
    <property type="match status" value="1"/>
</dbReference>
<dbReference type="PRINTS" id="PR00119">
    <property type="entry name" value="CATATPASE"/>
</dbReference>
<dbReference type="GO" id="GO:0006883">
    <property type="term" value="P:intracellular sodium ion homeostasis"/>
    <property type="evidence" value="ECO:0007669"/>
    <property type="project" value="TreeGrafter"/>
</dbReference>
<dbReference type="SUPFAM" id="SSF81653">
    <property type="entry name" value="Calcium ATPase, transduction domain A"/>
    <property type="match status" value="1"/>
</dbReference>
<protein>
    <submittedName>
        <fullName evidence="15">Putative cation-transporting ATPase F</fullName>
        <ecNumber evidence="15">3.6.3.-</ecNumber>
    </submittedName>
</protein>
<feature type="compositionally biased region" description="Low complexity" evidence="12">
    <location>
        <begin position="10"/>
        <end position="22"/>
    </location>
</feature>
<dbReference type="SMART" id="SM00831">
    <property type="entry name" value="Cation_ATPase_N"/>
    <property type="match status" value="1"/>
</dbReference>
<dbReference type="Pfam" id="PF00689">
    <property type="entry name" value="Cation_ATPase_C"/>
    <property type="match status" value="1"/>
</dbReference>
<keyword evidence="8" id="KW-0460">Magnesium</keyword>
<keyword evidence="4" id="KW-0597">Phosphoprotein</keyword>
<dbReference type="InterPro" id="IPR044492">
    <property type="entry name" value="P_typ_ATPase_HD_dom"/>
</dbReference>
<dbReference type="GO" id="GO:0005524">
    <property type="term" value="F:ATP binding"/>
    <property type="evidence" value="ECO:0007669"/>
    <property type="project" value="UniProtKB-KW"/>
</dbReference>
<keyword evidence="15" id="KW-0378">Hydrolase</keyword>
<reference evidence="15 16" key="1">
    <citation type="submission" date="2019-12" db="EMBL/GenBank/DDBJ databases">
        <authorList>
            <person name="Reyes-Prieto M."/>
        </authorList>
    </citation>
    <scope>NUCLEOTIDE SEQUENCE [LARGE SCALE GENOMIC DNA]</scope>
    <source>
        <strain evidence="15">HF14-78462</strain>
    </source>
</reference>
<evidence type="ECO:0000313" key="16">
    <source>
        <dbReference type="Proteomes" id="UP000433050"/>
    </source>
</evidence>
<dbReference type="Pfam" id="PF00122">
    <property type="entry name" value="E1-E2_ATPase"/>
    <property type="match status" value="1"/>
</dbReference>
<accession>A0A5S9PTK4</accession>
<dbReference type="GO" id="GO:1902600">
    <property type="term" value="P:proton transmembrane transport"/>
    <property type="evidence" value="ECO:0007669"/>
    <property type="project" value="TreeGrafter"/>
</dbReference>
<dbReference type="GO" id="GO:0005886">
    <property type="term" value="C:plasma membrane"/>
    <property type="evidence" value="ECO:0007669"/>
    <property type="project" value="UniProtKB-SubCell"/>
</dbReference>
<dbReference type="FunFam" id="2.70.150.10:FF:000160">
    <property type="entry name" value="Sarcoplasmic/endoplasmic reticulum calcium ATPase 1"/>
    <property type="match status" value="1"/>
</dbReference>
<dbReference type="InterPro" id="IPR018303">
    <property type="entry name" value="ATPase_P-typ_P_site"/>
</dbReference>
<organism evidence="15 16">
    <name type="scientific">Starkeya nomas</name>
    <dbReference type="NCBI Taxonomy" id="2666134"/>
    <lineage>
        <taxon>Bacteria</taxon>
        <taxon>Pseudomonadati</taxon>
        <taxon>Pseudomonadota</taxon>
        <taxon>Alphaproteobacteria</taxon>
        <taxon>Hyphomicrobiales</taxon>
        <taxon>Xanthobacteraceae</taxon>
        <taxon>Starkeya</taxon>
    </lineage>
</organism>
<keyword evidence="10 13" id="KW-1133">Transmembrane helix</keyword>
<keyword evidence="7" id="KW-0067">ATP-binding</keyword>
<feature type="transmembrane region" description="Helical" evidence="13">
    <location>
        <begin position="79"/>
        <end position="97"/>
    </location>
</feature>
<gene>
    <name evidence="15" type="primary">ctpF</name>
    <name evidence="15" type="ORF">STARVERO_03505</name>
</gene>
<dbReference type="InterPro" id="IPR059000">
    <property type="entry name" value="ATPase_P-type_domA"/>
</dbReference>
<dbReference type="PRINTS" id="PR00120">
    <property type="entry name" value="HATPASE"/>
</dbReference>
<evidence type="ECO:0000256" key="8">
    <source>
        <dbReference type="ARBA" id="ARBA00022842"/>
    </source>
</evidence>
<dbReference type="EC" id="3.6.3.-" evidence="15"/>
<feature type="transmembrane region" description="Helical" evidence="13">
    <location>
        <begin position="775"/>
        <end position="798"/>
    </location>
</feature>
<dbReference type="Proteomes" id="UP000433050">
    <property type="component" value="Unassembled WGS sequence"/>
</dbReference>
<evidence type="ECO:0000256" key="4">
    <source>
        <dbReference type="ARBA" id="ARBA00022553"/>
    </source>
</evidence>
<evidence type="ECO:0000256" key="12">
    <source>
        <dbReference type="SAM" id="MobiDB-lite"/>
    </source>
</evidence>
<dbReference type="InterPro" id="IPR023299">
    <property type="entry name" value="ATPase_P-typ_cyto_dom_N"/>
</dbReference>
<dbReference type="EMBL" id="CACSAS010000001">
    <property type="protein sequence ID" value="CAA0107747.1"/>
    <property type="molecule type" value="Genomic_DNA"/>
</dbReference>
<evidence type="ECO:0000313" key="15">
    <source>
        <dbReference type="EMBL" id="CAA0107747.1"/>
    </source>
</evidence>
<feature type="transmembrane region" description="Helical" evidence="13">
    <location>
        <begin position="840"/>
        <end position="862"/>
    </location>
</feature>
<dbReference type="SFLD" id="SFLDS00003">
    <property type="entry name" value="Haloacid_Dehalogenase"/>
    <property type="match status" value="1"/>
</dbReference>
<feature type="transmembrane region" description="Helical" evidence="13">
    <location>
        <begin position="733"/>
        <end position="754"/>
    </location>
</feature>
<dbReference type="GO" id="GO:0016887">
    <property type="term" value="F:ATP hydrolysis activity"/>
    <property type="evidence" value="ECO:0007669"/>
    <property type="project" value="InterPro"/>
</dbReference>
<comment type="subcellular location">
    <subcellularLocation>
        <location evidence="1">Cell membrane</location>
        <topology evidence="1">Multi-pass membrane protein</topology>
    </subcellularLocation>
</comment>
<dbReference type="InterPro" id="IPR050510">
    <property type="entry name" value="Cation_transp_ATPase_P-type"/>
</dbReference>
<sequence length="911" mass="96141">MTVDAVSQNVPPATVTDPADPAARSDWHALPHEEVAGRLGVTATGLSAGEAQLRLERHGPNALPETPGRHPLLRFLAQFNSALIYFLLAGATAALILGHGVDAGVIIAVVLINALVGFVQEGKAEQALRAIRNMISPHANVLRDSRRISVEARDLVPGDIVLLEAGDRVPADTRLIRARGMLIDEAILTGESVAAAKREEPAPAEAALGDRHSMAFSGTTVAAGQGAGIVVSTGPHTQIGRIGRLIAEVEPLATPLLRQVDAFARRFTWTAIIGALVLFLFAVAARDYGWTDALMAVVALAVGVVPEGLPAVITITLAIGVRRMARRNAVIRRLPAVETLGATSVICSDKTGTLTRNEMTARRLIVPMPAGPAAIEVSGTGYSPEGELSWPRPGAPSEAAQDLLRCGLLCNDAHLHNEAGVWRVEGDPMEGALVSLAVKAGLSPALERGAWARRDEIPFDAAYRFMASLHQGPQGEAVIFVKGAPEEVLALCPAPGEGWNDAIAQAAAEGERVLGFAMKRLAEAPARLGFDDVRQGFVFLGLVGFIDPPRPEAVAAIAECRTAGIGVKMITGDHGATAGAIARQLGLAEEPVVVTGAEVDAASDEDLVGIAARTSVFARTSPENKLRIVRALQSTGAVVAMTGDGVNDAPSLKQADVGIAMGRKGTEAAKQAAEVVLLDDNFASIVAAVKEGRTVYDNIRKMIAWTLPTNGGEVLAVIAAIIVGSIMPMSPAQILWINLILTVTLGLALAFEPTEPGIMDRPPRAAGAALLSRFMLWRVIFVSVLFMLAAFAMFALSMARGQGVEMARTIVVNTIVVMEIFYLFNVRFLHMSSITWRGALGTPAVLLALAAVVAGQFAFTYLPMMQEIFDTRPVAFLDGVMIVGVGVLLMIVLEVEKALLRRLGVFSAEEM</sequence>
<comment type="similarity">
    <text evidence="2">Belongs to the cation transport ATPase (P-type) (TC 3.A.3) family. Type IIA subfamily.</text>
</comment>
<evidence type="ECO:0000256" key="7">
    <source>
        <dbReference type="ARBA" id="ARBA00022840"/>
    </source>
</evidence>
<keyword evidence="3" id="KW-1003">Cell membrane</keyword>
<dbReference type="InterPro" id="IPR004014">
    <property type="entry name" value="ATPase_P-typ_cation-transptr_N"/>
</dbReference>
<dbReference type="SUPFAM" id="SSF81660">
    <property type="entry name" value="Metal cation-transporting ATPase, ATP-binding domain N"/>
    <property type="match status" value="1"/>
</dbReference>
<dbReference type="FunFam" id="3.40.50.1000:FF:000001">
    <property type="entry name" value="Phospholipid-transporting ATPase IC"/>
    <property type="match status" value="1"/>
</dbReference>
<evidence type="ECO:0000256" key="1">
    <source>
        <dbReference type="ARBA" id="ARBA00004651"/>
    </source>
</evidence>
<dbReference type="InterPro" id="IPR023214">
    <property type="entry name" value="HAD_sf"/>
</dbReference>
<keyword evidence="16" id="KW-1185">Reference proteome</keyword>
<evidence type="ECO:0000256" key="10">
    <source>
        <dbReference type="ARBA" id="ARBA00022989"/>
    </source>
</evidence>
<dbReference type="InterPro" id="IPR001757">
    <property type="entry name" value="P_typ_ATPase"/>
</dbReference>
<keyword evidence="9" id="KW-1278">Translocase</keyword>
<evidence type="ECO:0000256" key="3">
    <source>
        <dbReference type="ARBA" id="ARBA00022475"/>
    </source>
</evidence>
<feature type="transmembrane region" description="Helical" evidence="13">
    <location>
        <begin position="103"/>
        <end position="119"/>
    </location>
</feature>
<dbReference type="SUPFAM" id="SSF56784">
    <property type="entry name" value="HAD-like"/>
    <property type="match status" value="1"/>
</dbReference>
<dbReference type="Pfam" id="PF00690">
    <property type="entry name" value="Cation_ATPase_N"/>
    <property type="match status" value="1"/>
</dbReference>
<dbReference type="Gene3D" id="3.40.50.1000">
    <property type="entry name" value="HAD superfamily/HAD-like"/>
    <property type="match status" value="1"/>
</dbReference>
<dbReference type="PROSITE" id="PS00154">
    <property type="entry name" value="ATPASE_E1_E2"/>
    <property type="match status" value="1"/>
</dbReference>
<evidence type="ECO:0000256" key="13">
    <source>
        <dbReference type="SAM" id="Phobius"/>
    </source>
</evidence>
<name>A0A5S9PTK4_9HYPH</name>
<dbReference type="GO" id="GO:0030007">
    <property type="term" value="P:intracellular potassium ion homeostasis"/>
    <property type="evidence" value="ECO:0007669"/>
    <property type="project" value="TreeGrafter"/>
</dbReference>
<keyword evidence="6" id="KW-0547">Nucleotide-binding</keyword>
<dbReference type="Gene3D" id="3.40.1110.10">
    <property type="entry name" value="Calcium-transporting ATPase, cytoplasmic domain N"/>
    <property type="match status" value="1"/>
</dbReference>
<feature type="domain" description="Cation-transporting P-type ATPase N-terminal" evidence="14">
    <location>
        <begin position="26"/>
        <end position="99"/>
    </location>
</feature>
<feature type="region of interest" description="Disordered" evidence="12">
    <location>
        <begin position="1"/>
        <end position="24"/>
    </location>
</feature>
<dbReference type="Gene3D" id="1.20.1110.10">
    <property type="entry name" value="Calcium-transporting ATPase, transmembrane domain"/>
    <property type="match status" value="1"/>
</dbReference>
<evidence type="ECO:0000256" key="11">
    <source>
        <dbReference type="ARBA" id="ARBA00023136"/>
    </source>
</evidence>
<proteinExistence type="inferred from homology"/>
<dbReference type="GO" id="GO:0036376">
    <property type="term" value="P:sodium ion export across plasma membrane"/>
    <property type="evidence" value="ECO:0007669"/>
    <property type="project" value="TreeGrafter"/>
</dbReference>
<dbReference type="Gene3D" id="2.70.150.10">
    <property type="entry name" value="Calcium-transporting ATPase, cytoplasmic transduction domain A"/>
    <property type="match status" value="1"/>
</dbReference>
<dbReference type="InterPro" id="IPR006068">
    <property type="entry name" value="ATPase_P-typ_cation-transptr_C"/>
</dbReference>
<dbReference type="AlphaFoldDB" id="A0A5S9PTK4"/>
<keyword evidence="5 13" id="KW-0812">Transmembrane</keyword>